<organism evidence="1 2">
    <name type="scientific">Fermentimonas caenicola</name>
    <dbReference type="NCBI Taxonomy" id="1562970"/>
    <lineage>
        <taxon>Bacteria</taxon>
        <taxon>Pseudomonadati</taxon>
        <taxon>Bacteroidota</taxon>
        <taxon>Bacteroidia</taxon>
        <taxon>Bacteroidales</taxon>
        <taxon>Dysgonomonadaceae</taxon>
        <taxon>Fermentimonas</taxon>
    </lineage>
</organism>
<proteinExistence type="predicted"/>
<sequence length="241" mass="28130">MSRHDDLLARLRQTLDEQGIDSFHILEDLVPIEEQLEYFRYFDKLRRENNTFNRDEEVSILFSPDESIERKKKSLTLLASIPDVGAYRSIETYHSSPLDPDLSHWSSMALVSSRIILSSDLSGQQQVYISSGLGGQDKRLRFFSLFTTHNRENLTDLQKEIVEREFTFQLKKAEVEIEKLEIKENYFTILILFPFDKDVKSILNSAVEECNQYGDFLDTKFLFTNVKILSETEIDGLLKKK</sequence>
<gene>
    <name evidence="1" type="ORF">ING2E5B_1919</name>
</gene>
<reference evidence="1 2" key="1">
    <citation type="submission" date="2014-08" db="EMBL/GenBank/DDBJ databases">
        <authorList>
            <person name="Wibberg D."/>
        </authorList>
    </citation>
    <scope>NUCLEOTIDE SEQUENCE [LARGE SCALE GENOMIC DNA]</scope>
    <source>
        <strain evidence="2">ING2-E5B</strain>
    </source>
</reference>
<dbReference type="Proteomes" id="UP000032417">
    <property type="component" value="Chromosome 1"/>
</dbReference>
<name>A0A098C2K9_9BACT</name>
<evidence type="ECO:0000313" key="2">
    <source>
        <dbReference type="Proteomes" id="UP000032417"/>
    </source>
</evidence>
<dbReference type="OrthoDB" id="1114613at2"/>
<protein>
    <submittedName>
        <fullName evidence="1">Uncharacterized protein</fullName>
    </submittedName>
</protein>
<dbReference type="STRING" id="1562970.ING2E5B_1919"/>
<accession>A0A098C2K9</accession>
<dbReference type="EMBL" id="LN515532">
    <property type="protein sequence ID" value="CEA16656.1"/>
    <property type="molecule type" value="Genomic_DNA"/>
</dbReference>
<dbReference type="AlphaFoldDB" id="A0A098C2K9"/>
<keyword evidence="2" id="KW-1185">Reference proteome</keyword>
<evidence type="ECO:0000313" key="1">
    <source>
        <dbReference type="EMBL" id="CEA16656.1"/>
    </source>
</evidence>
<dbReference type="HOGENOM" id="CLU_1102008_0_0_10"/>
<dbReference type="KEGG" id="pbt:ING2E5B_1919"/>